<dbReference type="FunFam" id="3.40.50.2000:FF:000807">
    <property type="entry name" value="Alpha-glucan phosphorylase 2, cytosolic"/>
    <property type="match status" value="1"/>
</dbReference>
<dbReference type="EMBL" id="AFZE01000045">
    <property type="protein sequence ID" value="EHL13023.1"/>
    <property type="molecule type" value="Genomic_DNA"/>
</dbReference>
<dbReference type="PANTHER" id="PTHR11468:SF3">
    <property type="entry name" value="GLYCOGEN PHOSPHORYLASE, LIVER FORM"/>
    <property type="match status" value="1"/>
</dbReference>
<dbReference type="Proteomes" id="UP000006437">
    <property type="component" value="Unassembled WGS sequence"/>
</dbReference>
<dbReference type="NCBIfam" id="TIGR02093">
    <property type="entry name" value="P_ylase"/>
    <property type="match status" value="1"/>
</dbReference>
<keyword evidence="6 11" id="KW-0808">Transferase</keyword>
<dbReference type="EC" id="2.4.1.1" evidence="11"/>
<keyword evidence="4" id="KW-0021">Allosteric enzyme</keyword>
<name>G9X1Q0_9FIRM</name>
<evidence type="ECO:0000256" key="11">
    <source>
        <dbReference type="RuleBase" id="RU000587"/>
    </source>
</evidence>
<dbReference type="InterPro" id="IPR011833">
    <property type="entry name" value="Glycg_phsphrylas"/>
</dbReference>
<dbReference type="GO" id="GO:0030170">
    <property type="term" value="F:pyridoxal phosphate binding"/>
    <property type="evidence" value="ECO:0007669"/>
    <property type="project" value="InterPro"/>
</dbReference>
<evidence type="ECO:0000256" key="10">
    <source>
        <dbReference type="PIRSR" id="PIRSR000460-1"/>
    </source>
</evidence>
<proteinExistence type="inferred from homology"/>
<evidence type="ECO:0000256" key="1">
    <source>
        <dbReference type="ARBA" id="ARBA00001275"/>
    </source>
</evidence>
<comment type="function">
    <text evidence="9">Phosphorylase is an important allosteric enzyme in carbohydrate metabolism. Enzymes from different sources differ in their regulatory mechanisms and in their natural substrates. However, all known phosphorylases share catalytic and structural properties.</text>
</comment>
<evidence type="ECO:0000256" key="2">
    <source>
        <dbReference type="ARBA" id="ARBA00001933"/>
    </source>
</evidence>
<dbReference type="RefSeq" id="WP_009524560.1">
    <property type="nucleotide sequence ID" value="NZ_JH414547.1"/>
</dbReference>
<dbReference type="BioCyc" id="EBAC796937-HMP:GMGH-323-MONOMER"/>
<protein>
    <recommendedName>
        <fullName evidence="11">Alpha-1,4 glucan phosphorylase</fullName>
        <ecNumber evidence="11">2.4.1.1</ecNumber>
    </recommendedName>
</protein>
<dbReference type="STRING" id="796937.HMPREF9630_00476"/>
<evidence type="ECO:0000256" key="9">
    <source>
        <dbReference type="ARBA" id="ARBA00025174"/>
    </source>
</evidence>
<evidence type="ECO:0000256" key="8">
    <source>
        <dbReference type="ARBA" id="ARBA00023277"/>
    </source>
</evidence>
<reference evidence="12 15" key="1">
    <citation type="submission" date="2011-08" db="EMBL/GenBank/DDBJ databases">
        <title>The Genome Sequence of Eubacteriaceae bacterium ACC19a.</title>
        <authorList>
            <consortium name="The Broad Institute Genome Sequencing Platform"/>
            <person name="Earl A."/>
            <person name="Ward D."/>
            <person name="Feldgarden M."/>
            <person name="Gevers D."/>
            <person name="Sizova M."/>
            <person name="Hazen A."/>
            <person name="Epstein S."/>
            <person name="Young S.K."/>
            <person name="Zeng Q."/>
            <person name="Gargeya S."/>
            <person name="Fitzgerald M."/>
            <person name="Haas B."/>
            <person name="Abouelleil A."/>
            <person name="Alvarado L."/>
            <person name="Arachchi H.M."/>
            <person name="Berlin A."/>
            <person name="Brown A."/>
            <person name="Chapman S.B."/>
            <person name="Chen Z."/>
            <person name="Dunbar C."/>
            <person name="Freedman E."/>
            <person name="Gearin G."/>
            <person name="Gellesch M."/>
            <person name="Goldberg J."/>
            <person name="Griggs A."/>
            <person name="Gujja S."/>
            <person name="Heiman D."/>
            <person name="Howarth C."/>
            <person name="Larson L."/>
            <person name="Lui A."/>
            <person name="MacDonald P.J.P."/>
            <person name="Montmayeur A."/>
            <person name="Murphy C."/>
            <person name="Neiman D."/>
            <person name="Pearson M."/>
            <person name="Priest M."/>
            <person name="Roberts A."/>
            <person name="Saif S."/>
            <person name="Shea T."/>
            <person name="Shenoy N."/>
            <person name="Sisk P."/>
            <person name="Stolte C."/>
            <person name="Sykes S."/>
            <person name="Wortman J."/>
            <person name="Nusbaum C."/>
            <person name="Birren B."/>
        </authorList>
    </citation>
    <scope>NUCLEOTIDE SEQUENCE [LARGE SCALE GENOMIC DNA]</scope>
    <source>
        <strain evidence="12 15">ACC19a</strain>
    </source>
</reference>
<dbReference type="Gene3D" id="3.40.50.2000">
    <property type="entry name" value="Glycogen Phosphorylase B"/>
    <property type="match status" value="2"/>
</dbReference>
<comment type="similarity">
    <text evidence="3 11">Belongs to the glycogen phosphorylase family.</text>
</comment>
<accession>G9XC13</accession>
<accession>G9X1Q0</accession>
<sequence length="799" mass="93012">MQIDKEQFKKDLAEQIQKDYSQSIDAVSASEVYQSLAKTIRYYISGDWIKCKEKVRDNLEKQVYYFSMEFMIGRLLKETLLKTGMLEDVTDVLREFGFKIEDILESEREPGLGNGGLGRLAACFMDSCACLGIPGNGNGIRYNYGMFEQRFSDGNQVEWPDDWLRNKNPWEIRKENRKEVVKFGGTVRMDANLKPIHEGYEIVHAVPYDMPIIGNDDKTINTLRLWSAELSLEDSELNSVEYSKLEAKKIEIQKITNVLYPDDSTDEGKLLRLKQEYFFVSAGLQSIMKDFKKLKLSISEFPNKVAVHINDTHPALCIPELIRILLDEEHLEWEEAIEITRDTMSYTNHTIMQEALEKWPAHFLKNLLPRIYMILEELDRRFNDKYSSSLTEEQLRNTSIIRDGYVRMANLSVIMSHSTNGVAKLHTDLLKTEVMKDLNFLFPDRFNNKTNGISYRRWIESCNPTLSSLIDETIGKDWRKNPLELTKLNDYKDDPIMLDRIERVKNINKENFSDYMKQRYDFDIDPKSIYDVQIKRFHEYKRQFLNALHILYLYHKILREPDYKMQPVTFIFGGKAASSYYRAKKVIKFINSLAYHINTDPRVKGRIKIYLIPNYNVSLAERIIPATNISEQISTATKEASGTSNMKFMLNGAITLATLDGANIEIKDQVGDDNIMIFGLNKEEVLDYQSNHNYNASDIYQNDEDIKMVVDSLVNGFLPKLGYDGIDLYDSLLKENDRYFVLKDFHSYKEASAKLRCMYKDRKKWNKMSIINTANAGIFSSDETIKRYAKEIWNVNGDF</sequence>
<dbReference type="PATRIC" id="fig|796937.3.peg.1545"/>
<dbReference type="EMBL" id="AFZG01000019">
    <property type="protein sequence ID" value="EHL19500.1"/>
    <property type="molecule type" value="Genomic_DNA"/>
</dbReference>
<dbReference type="HOGENOM" id="CLU_010198_1_1_9"/>
<dbReference type="PANTHER" id="PTHR11468">
    <property type="entry name" value="GLYCOGEN PHOSPHORYLASE"/>
    <property type="match status" value="1"/>
</dbReference>
<dbReference type="SUPFAM" id="SSF53756">
    <property type="entry name" value="UDP-Glycosyltransferase/glycogen phosphorylase"/>
    <property type="match status" value="1"/>
</dbReference>
<evidence type="ECO:0000256" key="3">
    <source>
        <dbReference type="ARBA" id="ARBA00006047"/>
    </source>
</evidence>
<evidence type="ECO:0000313" key="14">
    <source>
        <dbReference type="Proteomes" id="UP000003379"/>
    </source>
</evidence>
<evidence type="ECO:0000256" key="4">
    <source>
        <dbReference type="ARBA" id="ARBA00022533"/>
    </source>
</evidence>
<dbReference type="GO" id="GO:0005737">
    <property type="term" value="C:cytoplasm"/>
    <property type="evidence" value="ECO:0007669"/>
    <property type="project" value="TreeGrafter"/>
</dbReference>
<gene>
    <name evidence="13" type="ORF">HMPREF9628_00221</name>
    <name evidence="12" type="ORF">HMPREF9629_00323</name>
</gene>
<organism evidence="12 15">
    <name type="scientific">Peptoanaerobacter stomatis</name>
    <dbReference type="NCBI Taxonomy" id="796937"/>
    <lineage>
        <taxon>Bacteria</taxon>
        <taxon>Bacillati</taxon>
        <taxon>Bacillota</taxon>
        <taxon>Clostridia</taxon>
        <taxon>Peptostreptococcales</taxon>
        <taxon>Filifactoraceae</taxon>
        <taxon>Peptoanaerobacter</taxon>
    </lineage>
</organism>
<dbReference type="GO" id="GO:0005980">
    <property type="term" value="P:glycogen catabolic process"/>
    <property type="evidence" value="ECO:0007669"/>
    <property type="project" value="UniProtKB-ARBA"/>
</dbReference>
<evidence type="ECO:0000313" key="15">
    <source>
        <dbReference type="Proteomes" id="UP000006437"/>
    </source>
</evidence>
<evidence type="ECO:0000256" key="6">
    <source>
        <dbReference type="ARBA" id="ARBA00022679"/>
    </source>
</evidence>
<evidence type="ECO:0000256" key="7">
    <source>
        <dbReference type="ARBA" id="ARBA00022898"/>
    </source>
</evidence>
<dbReference type="AlphaFoldDB" id="G9X1Q0"/>
<feature type="modified residue" description="N6-(pyridoxal phosphate)lysine" evidence="10">
    <location>
        <position position="647"/>
    </location>
</feature>
<dbReference type="FunFam" id="3.40.50.2000:FF:000003">
    <property type="entry name" value="Alpha-1,4 glucan phosphorylase"/>
    <property type="match status" value="1"/>
</dbReference>
<evidence type="ECO:0000256" key="5">
    <source>
        <dbReference type="ARBA" id="ARBA00022676"/>
    </source>
</evidence>
<comment type="cofactor">
    <cofactor evidence="2 11">
        <name>pyridoxal 5'-phosphate</name>
        <dbReference type="ChEBI" id="CHEBI:597326"/>
    </cofactor>
</comment>
<comment type="function">
    <text evidence="11">Allosteric enzyme that catalyzes the rate-limiting step in glycogen catabolism, the phosphorolytic cleavage of glycogen to produce glucose-1-phosphate, and plays a central role in maintaining cellular and organismal glucose homeostasis.</text>
</comment>
<comment type="caution">
    <text evidence="12">The sequence shown here is derived from an EMBL/GenBank/DDBJ whole genome shotgun (WGS) entry which is preliminary data.</text>
</comment>
<dbReference type="Pfam" id="PF00343">
    <property type="entry name" value="Phosphorylase"/>
    <property type="match status" value="1"/>
</dbReference>
<dbReference type="CDD" id="cd04300">
    <property type="entry name" value="GT35_Glycogen_Phosphorylase"/>
    <property type="match status" value="1"/>
</dbReference>
<dbReference type="PROSITE" id="PS00102">
    <property type="entry name" value="PHOSPHORYLASE"/>
    <property type="match status" value="1"/>
</dbReference>
<evidence type="ECO:0000313" key="13">
    <source>
        <dbReference type="EMBL" id="EHL19500.1"/>
    </source>
</evidence>
<evidence type="ECO:0000313" key="12">
    <source>
        <dbReference type="EMBL" id="EHL13023.1"/>
    </source>
</evidence>
<dbReference type="GO" id="GO:0008184">
    <property type="term" value="F:glycogen phosphorylase activity"/>
    <property type="evidence" value="ECO:0007669"/>
    <property type="project" value="InterPro"/>
</dbReference>
<dbReference type="InterPro" id="IPR000811">
    <property type="entry name" value="Glyco_trans_35"/>
</dbReference>
<dbReference type="PIRSF" id="PIRSF000460">
    <property type="entry name" value="Pprylas_GlgP"/>
    <property type="match status" value="1"/>
</dbReference>
<keyword evidence="5 11" id="KW-0328">Glycosyltransferase</keyword>
<keyword evidence="8 11" id="KW-0119">Carbohydrate metabolism</keyword>
<reference evidence="13 14" key="2">
    <citation type="submission" date="2011-08" db="EMBL/GenBank/DDBJ databases">
        <title>The Genome Sequence of Eubacteriaceae bacterium CM5.</title>
        <authorList>
            <consortium name="The Broad Institute Genome Sequencing Platform"/>
            <person name="Earl A."/>
            <person name="Ward D."/>
            <person name="Feldgarden M."/>
            <person name="Gevers D."/>
            <person name="Sizova M."/>
            <person name="Hazen A."/>
            <person name="Epstein S."/>
            <person name="Young S.K."/>
            <person name="Zeng Q."/>
            <person name="Gargeya S."/>
            <person name="Fitzgerald M."/>
            <person name="Haas B."/>
            <person name="Abouelleil A."/>
            <person name="Alvarado L."/>
            <person name="Arachchi H.M."/>
            <person name="Berlin A."/>
            <person name="Brown A."/>
            <person name="Chapman S.B."/>
            <person name="Chen Z."/>
            <person name="Dunbar C."/>
            <person name="Freedman E."/>
            <person name="Gearin G."/>
            <person name="Gellesch M."/>
            <person name="Goldberg J."/>
            <person name="Griggs A."/>
            <person name="Gujja S."/>
            <person name="Heiman D."/>
            <person name="Howarth C."/>
            <person name="Larson L."/>
            <person name="Lui A."/>
            <person name="MacDonald P.J.P."/>
            <person name="Montmayeur A."/>
            <person name="Murphy C."/>
            <person name="Neiman D."/>
            <person name="Pearson M."/>
            <person name="Priest M."/>
            <person name="Roberts A."/>
            <person name="Saif S."/>
            <person name="Shea T."/>
            <person name="Shenoy N."/>
            <person name="Sisk P."/>
            <person name="Stolte C."/>
            <person name="Sykes S."/>
            <person name="Wortman J."/>
            <person name="Nusbaum C."/>
            <person name="Birren B."/>
        </authorList>
    </citation>
    <scope>NUCLEOTIDE SEQUENCE [LARGE SCALE GENOMIC DNA]</scope>
    <source>
        <strain evidence="13 14">CM5</strain>
    </source>
</reference>
<keyword evidence="7 10" id="KW-0663">Pyridoxal phosphate</keyword>
<dbReference type="InterPro" id="IPR035090">
    <property type="entry name" value="Pyridoxal_P_attach_site"/>
</dbReference>
<dbReference type="Proteomes" id="UP000003379">
    <property type="component" value="Unassembled WGS sequence"/>
</dbReference>
<comment type="catalytic activity">
    <reaction evidence="1 11">
        <text>[(1-&gt;4)-alpha-D-glucosyl](n) + phosphate = [(1-&gt;4)-alpha-D-glucosyl](n-1) + alpha-D-glucose 1-phosphate</text>
        <dbReference type="Rhea" id="RHEA:41732"/>
        <dbReference type="Rhea" id="RHEA-COMP:9584"/>
        <dbReference type="Rhea" id="RHEA-COMP:9586"/>
        <dbReference type="ChEBI" id="CHEBI:15444"/>
        <dbReference type="ChEBI" id="CHEBI:43474"/>
        <dbReference type="ChEBI" id="CHEBI:58601"/>
        <dbReference type="EC" id="2.4.1.1"/>
    </reaction>
</comment>